<evidence type="ECO:0000313" key="1">
    <source>
        <dbReference type="EMBL" id="CEK62286.1"/>
    </source>
</evidence>
<protein>
    <submittedName>
        <fullName evidence="1">Uncharacterized protein</fullName>
    </submittedName>
</protein>
<name>A0A0B6Z2W6_9EUPU</name>
<reference evidence="1" key="1">
    <citation type="submission" date="2014-12" db="EMBL/GenBank/DDBJ databases">
        <title>Insight into the proteome of Arion vulgaris.</title>
        <authorList>
            <person name="Aradska J."/>
            <person name="Bulat T."/>
            <person name="Smidak R."/>
            <person name="Sarate P."/>
            <person name="Gangsoo J."/>
            <person name="Sialana F."/>
            <person name="Bilban M."/>
            <person name="Lubec G."/>
        </authorList>
    </citation>
    <scope>NUCLEOTIDE SEQUENCE</scope>
    <source>
        <tissue evidence="1">Skin</tissue>
    </source>
</reference>
<dbReference type="AlphaFoldDB" id="A0A0B6Z2W6"/>
<accession>A0A0B6Z2W6</accession>
<organism evidence="1">
    <name type="scientific">Arion vulgaris</name>
    <dbReference type="NCBI Taxonomy" id="1028688"/>
    <lineage>
        <taxon>Eukaryota</taxon>
        <taxon>Metazoa</taxon>
        <taxon>Spiralia</taxon>
        <taxon>Lophotrochozoa</taxon>
        <taxon>Mollusca</taxon>
        <taxon>Gastropoda</taxon>
        <taxon>Heterobranchia</taxon>
        <taxon>Euthyneura</taxon>
        <taxon>Panpulmonata</taxon>
        <taxon>Eupulmonata</taxon>
        <taxon>Stylommatophora</taxon>
        <taxon>Helicina</taxon>
        <taxon>Arionoidea</taxon>
        <taxon>Arionidae</taxon>
        <taxon>Arion</taxon>
    </lineage>
</organism>
<sequence>TSQSRHTFSINSPTYQMETSWKLEDYTSGVTCKSFSQEQEVHRIASDYYPSPNSVNTSMAQAPYSPLSAGASYYSPSHSSPAHSILLSPVQSTISSSPTSTYATSPVWLFSSPDNQDSPVSAGRLFSPNSAASMSPLPLTYQNQFSPISHDFPISPLFSERYSQQSPTPSSQTSLFSQDTAVAYFDRHINSLDNTASSEHIHQLLTESSVASSSEILFTAKPVSHDTVTDENVYSASEDSDVDCELHSSPVVSECDHETVELHHKKVNDNYNTNENTQNNPVQVLSHKRCQTMDNATSSKNNPSGVLVQTMNSKRRRLSLKASSAVETVKEICATETTIENASKVTHHLSDGFSLDTCFSDDDEIINLTPDHIVTKSSMVFSLPSDGPDLHLKGISSSSSFKTDIVNMKKDIHRPASVSSD</sequence>
<feature type="non-terminal residue" evidence="1">
    <location>
        <position position="421"/>
    </location>
</feature>
<feature type="non-terminal residue" evidence="1">
    <location>
        <position position="1"/>
    </location>
</feature>
<proteinExistence type="predicted"/>
<gene>
    <name evidence="1" type="primary">ORF44744</name>
</gene>
<dbReference type="EMBL" id="HACG01015421">
    <property type="protein sequence ID" value="CEK62286.1"/>
    <property type="molecule type" value="Transcribed_RNA"/>
</dbReference>